<dbReference type="EMBL" id="BAABUJ010000044">
    <property type="protein sequence ID" value="GAA5805296.1"/>
    <property type="molecule type" value="Genomic_DNA"/>
</dbReference>
<evidence type="ECO:0000256" key="2">
    <source>
        <dbReference type="SAM" id="Phobius"/>
    </source>
</evidence>
<keyword evidence="2" id="KW-0472">Membrane</keyword>
<proteinExistence type="predicted"/>
<reference evidence="3 4" key="1">
    <citation type="submission" date="2024-04" db="EMBL/GenBank/DDBJ databases">
        <title>genome sequences of Mucor flavus KT1a and Helicostylum pulchrum KT1b strains isolation_sourced from the surface of a dry-aged beef.</title>
        <authorList>
            <person name="Toyotome T."/>
            <person name="Hosono M."/>
            <person name="Torimaru M."/>
            <person name="Fukuda K."/>
            <person name="Mikami N."/>
        </authorList>
    </citation>
    <scope>NUCLEOTIDE SEQUENCE [LARGE SCALE GENOMIC DNA]</scope>
    <source>
        <strain evidence="3 4">KT1b</strain>
    </source>
</reference>
<feature type="compositionally biased region" description="Low complexity" evidence="1">
    <location>
        <begin position="154"/>
        <end position="171"/>
    </location>
</feature>
<accession>A0ABP9YEF3</accession>
<protein>
    <submittedName>
        <fullName evidence="3">Uncharacterized protein</fullName>
    </submittedName>
</protein>
<organism evidence="3 4">
    <name type="scientific">Helicostylum pulchrum</name>
    <dbReference type="NCBI Taxonomy" id="562976"/>
    <lineage>
        <taxon>Eukaryota</taxon>
        <taxon>Fungi</taxon>
        <taxon>Fungi incertae sedis</taxon>
        <taxon>Mucoromycota</taxon>
        <taxon>Mucoromycotina</taxon>
        <taxon>Mucoromycetes</taxon>
        <taxon>Mucorales</taxon>
        <taxon>Mucorineae</taxon>
        <taxon>Mucoraceae</taxon>
        <taxon>Helicostylum</taxon>
    </lineage>
</organism>
<comment type="caution">
    <text evidence="3">The sequence shown here is derived from an EMBL/GenBank/DDBJ whole genome shotgun (WGS) entry which is preliminary data.</text>
</comment>
<feature type="transmembrane region" description="Helical" evidence="2">
    <location>
        <begin position="37"/>
        <end position="54"/>
    </location>
</feature>
<sequence>MAQRASELRYFLTFAILSSVSMLPTKQLYLDLTLESYIAPLIAYFILTLSYCIYKNLMKYQSSLNHIVSNFEFQLVANDTMPSTYLEPNLTATKVNNKSRSSIITAKNLSPTVKKIQMKQIESEPVCAEWIVVTEKKKNARTVVKEKKPKTKPKNTNNNKQNKVKNNNNNNLKVVKPKQILQQTTPVSSGQPSWSNVVKSSKREEDEELIIQDDLPSLSDNESTTGSIESPCLSYKDLTHHAPVVVEEKYYSPFSTGFDFGVLPSLRSKHHKSMDNYYPTRPYYTQPPTSILNLLNQSDQVETTITPTSFKYFDDMMLSTSLYNTTTHDNTNHLSLMNSNKRVWDAINYIP</sequence>
<evidence type="ECO:0000313" key="4">
    <source>
        <dbReference type="Proteomes" id="UP001476247"/>
    </source>
</evidence>
<name>A0ABP9YEF3_9FUNG</name>
<dbReference type="Proteomes" id="UP001476247">
    <property type="component" value="Unassembled WGS sequence"/>
</dbReference>
<feature type="region of interest" description="Disordered" evidence="1">
    <location>
        <begin position="141"/>
        <end position="171"/>
    </location>
</feature>
<gene>
    <name evidence="3" type="ORF">HPULCUR_010811</name>
</gene>
<evidence type="ECO:0000256" key="1">
    <source>
        <dbReference type="SAM" id="MobiDB-lite"/>
    </source>
</evidence>
<keyword evidence="2" id="KW-1133">Transmembrane helix</keyword>
<keyword evidence="2" id="KW-0812">Transmembrane</keyword>
<keyword evidence="4" id="KW-1185">Reference proteome</keyword>
<evidence type="ECO:0000313" key="3">
    <source>
        <dbReference type="EMBL" id="GAA5805296.1"/>
    </source>
</evidence>